<evidence type="ECO:0008006" key="7">
    <source>
        <dbReference type="Google" id="ProtNLM"/>
    </source>
</evidence>
<gene>
    <name evidence="5" type="ORF">BKX93_00275</name>
</gene>
<dbReference type="STRING" id="1108595.BKX93_00275"/>
<keyword evidence="3" id="KW-1015">Disulfide bond</keyword>
<dbReference type="Gene3D" id="3.40.30.10">
    <property type="entry name" value="Glutaredoxin"/>
    <property type="match status" value="1"/>
</dbReference>
<sequence length="191" mass="20071">MRGWKSGLAACLLALASSGAWAGNDLPGDSLYRLDAPLTTQRGDALQFSDLSGKPALITMFYGDCKLACPIVMGGVKSIIAALPARERDRATVLMVSLNPGGDTPASLAHLAGEHGIPARNWLLAVGKSDEDTRGVAAALGIRYRRLDSGEINHSTRIVVTDRQGRIAASTEDIGPKPDSAVVKALRALLK</sequence>
<reference evidence="5 6" key="1">
    <citation type="submission" date="2016-10" db="EMBL/GenBank/DDBJ databases">
        <title>Chromobacterium muskegensis sp. nov., an insecticidal bacterium isolated from Sphagnum bogs.</title>
        <authorList>
            <person name="Sparks M.E."/>
            <person name="Blackburn M.B."/>
            <person name="Gundersen-Rindal D.E."/>
            <person name="Mitchell A."/>
            <person name="Farrar R."/>
            <person name="Kuhar D."/>
        </authorList>
    </citation>
    <scope>NUCLEOTIDE SEQUENCE [LARGE SCALE GENOMIC DNA]</scope>
    <source>
        <strain evidence="5 6">21-1</strain>
    </source>
</reference>
<dbReference type="Pfam" id="PF02630">
    <property type="entry name" value="SCO1-SenC"/>
    <property type="match status" value="1"/>
</dbReference>
<accession>A0A1D9LBG1</accession>
<proteinExistence type="inferred from homology"/>
<evidence type="ECO:0000256" key="1">
    <source>
        <dbReference type="ARBA" id="ARBA00010996"/>
    </source>
</evidence>
<organism evidence="5 6">
    <name type="scientific">Chromobacterium vaccinii</name>
    <dbReference type="NCBI Taxonomy" id="1108595"/>
    <lineage>
        <taxon>Bacteria</taxon>
        <taxon>Pseudomonadati</taxon>
        <taxon>Pseudomonadota</taxon>
        <taxon>Betaproteobacteria</taxon>
        <taxon>Neisseriales</taxon>
        <taxon>Chromobacteriaceae</taxon>
        <taxon>Chromobacterium</taxon>
    </lineage>
</organism>
<evidence type="ECO:0000256" key="4">
    <source>
        <dbReference type="SAM" id="SignalP"/>
    </source>
</evidence>
<feature type="chain" id="PRO_5009442925" description="SCO family protein" evidence="4">
    <location>
        <begin position="23"/>
        <end position="191"/>
    </location>
</feature>
<name>A0A1D9LBG1_9NEIS</name>
<dbReference type="InterPro" id="IPR003782">
    <property type="entry name" value="SCO1/SenC"/>
</dbReference>
<comment type="similarity">
    <text evidence="1">Belongs to the SCO1/2 family.</text>
</comment>
<evidence type="ECO:0000256" key="2">
    <source>
        <dbReference type="PIRSR" id="PIRSR603782-1"/>
    </source>
</evidence>
<dbReference type="RefSeq" id="WP_046167104.1">
    <property type="nucleotide sequence ID" value="NZ_CP017707.1"/>
</dbReference>
<evidence type="ECO:0000313" key="6">
    <source>
        <dbReference type="Proteomes" id="UP000178776"/>
    </source>
</evidence>
<dbReference type="KEGG" id="cvc:BKX93_00275"/>
<feature type="binding site" evidence="2">
    <location>
        <position position="69"/>
    </location>
    <ligand>
        <name>Cu cation</name>
        <dbReference type="ChEBI" id="CHEBI:23378"/>
    </ligand>
</feature>
<evidence type="ECO:0000313" key="5">
    <source>
        <dbReference type="EMBL" id="AOZ48575.1"/>
    </source>
</evidence>
<dbReference type="GeneID" id="68839659"/>
<dbReference type="CDD" id="cd02968">
    <property type="entry name" value="SCO"/>
    <property type="match status" value="1"/>
</dbReference>
<keyword evidence="4" id="KW-0732">Signal</keyword>
<dbReference type="GO" id="GO:0046872">
    <property type="term" value="F:metal ion binding"/>
    <property type="evidence" value="ECO:0007669"/>
    <property type="project" value="UniProtKB-KW"/>
</dbReference>
<protein>
    <recommendedName>
        <fullName evidence="7">SCO family protein</fullName>
    </recommendedName>
</protein>
<dbReference type="SUPFAM" id="SSF52833">
    <property type="entry name" value="Thioredoxin-like"/>
    <property type="match status" value="1"/>
</dbReference>
<feature type="disulfide bond" description="Redox-active" evidence="3">
    <location>
        <begin position="65"/>
        <end position="69"/>
    </location>
</feature>
<keyword evidence="2" id="KW-0186">Copper</keyword>
<keyword evidence="2" id="KW-0479">Metal-binding</keyword>
<dbReference type="InterPro" id="IPR036249">
    <property type="entry name" value="Thioredoxin-like_sf"/>
</dbReference>
<dbReference type="Proteomes" id="UP000178776">
    <property type="component" value="Chromosome"/>
</dbReference>
<dbReference type="EMBL" id="CP017707">
    <property type="protein sequence ID" value="AOZ48575.1"/>
    <property type="molecule type" value="Genomic_DNA"/>
</dbReference>
<feature type="binding site" evidence="2">
    <location>
        <position position="65"/>
    </location>
    <ligand>
        <name>Cu cation</name>
        <dbReference type="ChEBI" id="CHEBI:23378"/>
    </ligand>
</feature>
<evidence type="ECO:0000256" key="3">
    <source>
        <dbReference type="PIRSR" id="PIRSR603782-2"/>
    </source>
</evidence>
<dbReference type="AlphaFoldDB" id="A0A1D9LBG1"/>
<feature type="signal peptide" evidence="4">
    <location>
        <begin position="1"/>
        <end position="22"/>
    </location>
</feature>